<dbReference type="PANTHER" id="PTHR47481:SF41">
    <property type="entry name" value="COPIA-LIKE POLYPROTEIN_RETROTRANSPOSON"/>
    <property type="match status" value="1"/>
</dbReference>
<keyword evidence="1" id="KW-0862">Zinc</keyword>
<dbReference type="GO" id="GO:0016301">
    <property type="term" value="F:kinase activity"/>
    <property type="evidence" value="ECO:0007669"/>
    <property type="project" value="UniProtKB-KW"/>
</dbReference>
<dbReference type="Proteomes" id="UP001151760">
    <property type="component" value="Unassembled WGS sequence"/>
</dbReference>
<reference evidence="3" key="1">
    <citation type="journal article" date="2022" name="Int. J. Mol. Sci.">
        <title>Draft Genome of Tanacetum Coccineum: Genomic Comparison of Closely Related Tanacetum-Family Plants.</title>
        <authorList>
            <person name="Yamashiro T."/>
            <person name="Shiraishi A."/>
            <person name="Nakayama K."/>
            <person name="Satake H."/>
        </authorList>
    </citation>
    <scope>NUCLEOTIDE SEQUENCE</scope>
</reference>
<evidence type="ECO:0000256" key="1">
    <source>
        <dbReference type="PROSITE-ProRule" id="PRU00723"/>
    </source>
</evidence>
<name>A0ABQ5FB00_9ASTR</name>
<comment type="caution">
    <text evidence="3">The sequence shown here is derived from an EMBL/GenBank/DDBJ whole genome shotgun (WGS) entry which is preliminary data.</text>
</comment>
<feature type="domain" description="C3H1-type" evidence="2">
    <location>
        <begin position="160"/>
        <end position="187"/>
    </location>
</feature>
<proteinExistence type="predicted"/>
<dbReference type="EMBL" id="BQNB010017150">
    <property type="protein sequence ID" value="GJT59907.1"/>
    <property type="molecule type" value="Genomic_DNA"/>
</dbReference>
<organism evidence="3 4">
    <name type="scientific">Tanacetum coccineum</name>
    <dbReference type="NCBI Taxonomy" id="301880"/>
    <lineage>
        <taxon>Eukaryota</taxon>
        <taxon>Viridiplantae</taxon>
        <taxon>Streptophyta</taxon>
        <taxon>Embryophyta</taxon>
        <taxon>Tracheophyta</taxon>
        <taxon>Spermatophyta</taxon>
        <taxon>Magnoliopsida</taxon>
        <taxon>eudicotyledons</taxon>
        <taxon>Gunneridae</taxon>
        <taxon>Pentapetalae</taxon>
        <taxon>asterids</taxon>
        <taxon>campanulids</taxon>
        <taxon>Asterales</taxon>
        <taxon>Asteraceae</taxon>
        <taxon>Asteroideae</taxon>
        <taxon>Anthemideae</taxon>
        <taxon>Anthemidinae</taxon>
        <taxon>Tanacetum</taxon>
    </lineage>
</organism>
<dbReference type="Gene3D" id="4.10.1000.10">
    <property type="entry name" value="Zinc finger, CCCH-type"/>
    <property type="match status" value="1"/>
</dbReference>
<keyword evidence="1" id="KW-0479">Metal-binding</keyword>
<keyword evidence="3" id="KW-0808">Transferase</keyword>
<sequence length="289" mass="32547">MRHTQLDAQVRRLVVENPKTEKEAWDILALIFNDNKRSCSIALKAELRSMKLEDLSIDAYFRKIECISNILSSLGSPISNDDVFNIALDGEPDKYQHVSDIIIHRDPFPDLKTVRSTLTTTEMRLKSRAQATYVNYTSSSPMVLLANSGINTWRSTSSTEKANKPCFNFNKGLCRFGKYCKFLHNGVHDDMRTLQNLLAKLGFDGNSTSAKPFGTSTVQQRNETNQHVAFHTNSNAPLLATLNSPHGFNNPPQAQHVYYTPAQLTFYSTAQPVYTHAQEVYYSLAHLAP</sequence>
<keyword evidence="4" id="KW-1185">Reference proteome</keyword>
<evidence type="ECO:0000313" key="3">
    <source>
        <dbReference type="EMBL" id="GJT59907.1"/>
    </source>
</evidence>
<feature type="zinc finger region" description="C3H1-type" evidence="1">
    <location>
        <begin position="160"/>
        <end position="187"/>
    </location>
</feature>
<dbReference type="PANTHER" id="PTHR47481">
    <property type="match status" value="1"/>
</dbReference>
<gene>
    <name evidence="3" type="ORF">Tco_1003440</name>
</gene>
<evidence type="ECO:0000313" key="4">
    <source>
        <dbReference type="Proteomes" id="UP001151760"/>
    </source>
</evidence>
<protein>
    <submittedName>
        <fullName evidence="3">Hybrid signal transduction histidine kinase M</fullName>
    </submittedName>
</protein>
<dbReference type="Pfam" id="PF14223">
    <property type="entry name" value="Retrotran_gag_2"/>
    <property type="match status" value="1"/>
</dbReference>
<dbReference type="PROSITE" id="PS50103">
    <property type="entry name" value="ZF_C3H1"/>
    <property type="match status" value="1"/>
</dbReference>
<accession>A0ABQ5FB00</accession>
<dbReference type="InterPro" id="IPR000571">
    <property type="entry name" value="Znf_CCCH"/>
</dbReference>
<reference evidence="3" key="2">
    <citation type="submission" date="2022-01" db="EMBL/GenBank/DDBJ databases">
        <authorList>
            <person name="Yamashiro T."/>
            <person name="Shiraishi A."/>
            <person name="Satake H."/>
            <person name="Nakayama K."/>
        </authorList>
    </citation>
    <scope>NUCLEOTIDE SEQUENCE</scope>
</reference>
<evidence type="ECO:0000259" key="2">
    <source>
        <dbReference type="PROSITE" id="PS50103"/>
    </source>
</evidence>
<keyword evidence="3" id="KW-0418">Kinase</keyword>
<keyword evidence="1" id="KW-0863">Zinc-finger</keyword>